<reference evidence="1 2" key="1">
    <citation type="journal article" date="2017" name="Genome Biol. Evol.">
        <title>Phytophthora megakarya and P. palmivora, closely related causal agents of cacao black pod rot, underwent increases in genome sizes and gene numbers by different mechanisms.</title>
        <authorList>
            <person name="Ali S.S."/>
            <person name="Shao J."/>
            <person name="Lary D.J."/>
            <person name="Kronmiller B."/>
            <person name="Shen D."/>
            <person name="Strem M.D."/>
            <person name="Amoako-Attah I."/>
            <person name="Akrofi A.Y."/>
            <person name="Begoude B.A."/>
            <person name="Ten Hoopen G.M."/>
            <person name="Coulibaly K."/>
            <person name="Kebe B.I."/>
            <person name="Melnick R.L."/>
            <person name="Guiltinan M.J."/>
            <person name="Tyler B.M."/>
            <person name="Meinhardt L.W."/>
            <person name="Bailey B.A."/>
        </authorList>
    </citation>
    <scope>NUCLEOTIDE SEQUENCE [LARGE SCALE GENOMIC DNA]</scope>
    <source>
        <strain evidence="2">sbr112.9</strain>
    </source>
</reference>
<sequence length="64" mass="7315">QLRHIILALAWQNHTGEALLLTLLILFSPRTVDAKQALTVFGPWLLEYNTNLVTQKLFTDVLKL</sequence>
<feature type="non-terminal residue" evidence="1">
    <location>
        <position position="1"/>
    </location>
</feature>
<evidence type="ECO:0000313" key="1">
    <source>
        <dbReference type="EMBL" id="POM67413.1"/>
    </source>
</evidence>
<name>A0A2P4XPD5_9STRA</name>
<protein>
    <submittedName>
        <fullName evidence="1">Uncharacterized protein</fullName>
    </submittedName>
</protein>
<proteinExistence type="predicted"/>
<keyword evidence="2" id="KW-1185">Reference proteome</keyword>
<comment type="caution">
    <text evidence="1">The sequence shown here is derived from an EMBL/GenBank/DDBJ whole genome shotgun (WGS) entry which is preliminary data.</text>
</comment>
<dbReference type="Proteomes" id="UP000237271">
    <property type="component" value="Unassembled WGS sequence"/>
</dbReference>
<dbReference type="EMBL" id="NCKW01009193">
    <property type="protein sequence ID" value="POM67413.1"/>
    <property type="molecule type" value="Genomic_DNA"/>
</dbReference>
<dbReference type="AlphaFoldDB" id="A0A2P4XPD5"/>
<evidence type="ECO:0000313" key="2">
    <source>
        <dbReference type="Proteomes" id="UP000237271"/>
    </source>
</evidence>
<organism evidence="1 2">
    <name type="scientific">Phytophthora palmivora</name>
    <dbReference type="NCBI Taxonomy" id="4796"/>
    <lineage>
        <taxon>Eukaryota</taxon>
        <taxon>Sar</taxon>
        <taxon>Stramenopiles</taxon>
        <taxon>Oomycota</taxon>
        <taxon>Peronosporomycetes</taxon>
        <taxon>Peronosporales</taxon>
        <taxon>Peronosporaceae</taxon>
        <taxon>Phytophthora</taxon>
    </lineage>
</organism>
<gene>
    <name evidence="1" type="ORF">PHPALM_16596</name>
</gene>
<accession>A0A2P4XPD5</accession>
<dbReference type="OrthoDB" id="112557at2759"/>